<evidence type="ECO:0000256" key="5">
    <source>
        <dbReference type="ARBA" id="ARBA00022833"/>
    </source>
</evidence>
<gene>
    <name evidence="13" type="ORF">SeMB42_g05252</name>
</gene>
<dbReference type="InterPro" id="IPR003137">
    <property type="entry name" value="PA_domain"/>
</dbReference>
<dbReference type="PANTHER" id="PTHR45931:SF3">
    <property type="entry name" value="RING ZINC FINGER-CONTAINING PROTEIN"/>
    <property type="match status" value="1"/>
</dbReference>
<dbReference type="GO" id="GO:0061630">
    <property type="term" value="F:ubiquitin protein ligase activity"/>
    <property type="evidence" value="ECO:0007669"/>
    <property type="project" value="TreeGrafter"/>
</dbReference>
<dbReference type="FunFam" id="3.30.40.10:FF:000388">
    <property type="entry name" value="Putative RING zinc finger domain superfamily protein"/>
    <property type="match status" value="1"/>
</dbReference>
<dbReference type="VEuPathDB" id="FungiDB:SeMB42_g05252"/>
<comment type="caution">
    <text evidence="13">The sequence shown here is derived from an EMBL/GenBank/DDBJ whole genome shotgun (WGS) entry which is preliminary data.</text>
</comment>
<keyword evidence="5" id="KW-0862">Zinc</keyword>
<protein>
    <recommendedName>
        <fullName evidence="12">RING-type domain-containing protein</fullName>
    </recommendedName>
</protein>
<evidence type="ECO:0000256" key="4">
    <source>
        <dbReference type="ARBA" id="ARBA00022771"/>
    </source>
</evidence>
<dbReference type="SUPFAM" id="SSF57850">
    <property type="entry name" value="RING/U-box"/>
    <property type="match status" value="1"/>
</dbReference>
<evidence type="ECO:0000256" key="7">
    <source>
        <dbReference type="ARBA" id="ARBA00023136"/>
    </source>
</evidence>
<accession>A0A507CSY1</accession>
<dbReference type="AlphaFoldDB" id="A0A507CSY1"/>
<evidence type="ECO:0000256" key="9">
    <source>
        <dbReference type="SAM" id="MobiDB-lite"/>
    </source>
</evidence>
<dbReference type="InterPro" id="IPR046450">
    <property type="entry name" value="PA_dom_sf"/>
</dbReference>
<name>A0A507CSY1_9FUNG</name>
<dbReference type="Proteomes" id="UP000317494">
    <property type="component" value="Unassembled WGS sequence"/>
</dbReference>
<dbReference type="CDD" id="cd16454">
    <property type="entry name" value="RING-H2_PA-TM-RING"/>
    <property type="match status" value="1"/>
</dbReference>
<feature type="signal peptide" evidence="11">
    <location>
        <begin position="1"/>
        <end position="19"/>
    </location>
</feature>
<dbReference type="InterPro" id="IPR013083">
    <property type="entry name" value="Znf_RING/FYVE/PHD"/>
</dbReference>
<proteinExistence type="predicted"/>
<dbReference type="GO" id="GO:0006511">
    <property type="term" value="P:ubiquitin-dependent protein catabolic process"/>
    <property type="evidence" value="ECO:0007669"/>
    <property type="project" value="TreeGrafter"/>
</dbReference>
<evidence type="ECO:0000256" key="8">
    <source>
        <dbReference type="PROSITE-ProRule" id="PRU00175"/>
    </source>
</evidence>
<feature type="transmembrane region" description="Helical" evidence="10">
    <location>
        <begin position="192"/>
        <end position="214"/>
    </location>
</feature>
<dbReference type="SUPFAM" id="SSF52025">
    <property type="entry name" value="PA domain"/>
    <property type="match status" value="1"/>
</dbReference>
<evidence type="ECO:0000256" key="11">
    <source>
        <dbReference type="SAM" id="SignalP"/>
    </source>
</evidence>
<evidence type="ECO:0000313" key="13">
    <source>
        <dbReference type="EMBL" id="TPX42170.1"/>
    </source>
</evidence>
<evidence type="ECO:0000256" key="6">
    <source>
        <dbReference type="ARBA" id="ARBA00022989"/>
    </source>
</evidence>
<dbReference type="GO" id="GO:0008270">
    <property type="term" value="F:zinc ion binding"/>
    <property type="evidence" value="ECO:0007669"/>
    <property type="project" value="UniProtKB-KW"/>
</dbReference>
<dbReference type="InterPro" id="IPR001841">
    <property type="entry name" value="Znf_RING"/>
</dbReference>
<sequence length="375" mass="40904">MAVFSRVVAVMLLMSLTEARVRILVSNDSYMDRLCAFGPRISPNTIGYLITASSLAKDANDQGCEPVPPPVMLDPDVGWIALVLRGNCSFVQKIRAMQASGAKAVIVADLYDSPELITMYASDDTADITIPSVFISKDSFRDLSYLSQYASSAHAPSHTTTAATHGIQSLERPRHLLIQLERNETQIPFIDLILLAVLSPLSVLFCLCSLWQIIVQRRRRQSLAAQPQALPDPPHDRLIADQEYINNLPIKTYCTKEAGPDMDVCAVCLDEYADDDQVRILNCNHEFHQKCIDPWLLTRSSTCPTCKAHVGPPETEPDATESTPLLANANQPDSHSDALVNALANPVVIDLHTVGSSASSPHASSFTDVAPSLSV</sequence>
<organism evidence="13 14">
    <name type="scientific">Synchytrium endobioticum</name>
    <dbReference type="NCBI Taxonomy" id="286115"/>
    <lineage>
        <taxon>Eukaryota</taxon>
        <taxon>Fungi</taxon>
        <taxon>Fungi incertae sedis</taxon>
        <taxon>Chytridiomycota</taxon>
        <taxon>Chytridiomycota incertae sedis</taxon>
        <taxon>Chytridiomycetes</taxon>
        <taxon>Synchytriales</taxon>
        <taxon>Synchytriaceae</taxon>
        <taxon>Synchytrium</taxon>
    </lineage>
</organism>
<evidence type="ECO:0000313" key="14">
    <source>
        <dbReference type="Proteomes" id="UP000317494"/>
    </source>
</evidence>
<dbReference type="Gene3D" id="3.50.30.30">
    <property type="match status" value="1"/>
</dbReference>
<dbReference type="STRING" id="286115.A0A507CSY1"/>
<dbReference type="InterPro" id="IPR051834">
    <property type="entry name" value="RING_finger_E3_ligase"/>
</dbReference>
<dbReference type="PANTHER" id="PTHR45931">
    <property type="entry name" value="SI:CH211-59O9.10"/>
    <property type="match status" value="1"/>
</dbReference>
<evidence type="ECO:0000256" key="2">
    <source>
        <dbReference type="ARBA" id="ARBA00022692"/>
    </source>
</evidence>
<dbReference type="Pfam" id="PF02225">
    <property type="entry name" value="PA"/>
    <property type="match status" value="1"/>
</dbReference>
<dbReference type="GO" id="GO:0016020">
    <property type="term" value="C:membrane"/>
    <property type="evidence" value="ECO:0007669"/>
    <property type="project" value="UniProtKB-SubCell"/>
</dbReference>
<dbReference type="Pfam" id="PF13639">
    <property type="entry name" value="zf-RING_2"/>
    <property type="match status" value="1"/>
</dbReference>
<dbReference type="Gene3D" id="3.30.40.10">
    <property type="entry name" value="Zinc/RING finger domain, C3HC4 (zinc finger)"/>
    <property type="match status" value="1"/>
</dbReference>
<keyword evidence="6 10" id="KW-1133">Transmembrane helix</keyword>
<feature type="compositionally biased region" description="Low complexity" evidence="9">
    <location>
        <begin position="356"/>
        <end position="365"/>
    </location>
</feature>
<reference evidence="13 14" key="1">
    <citation type="journal article" date="2019" name="Sci. Rep.">
        <title>Comparative genomics of chytrid fungi reveal insights into the obligate biotrophic and pathogenic lifestyle of Synchytrium endobioticum.</title>
        <authorList>
            <person name="van de Vossenberg B.T.L.H."/>
            <person name="Warris S."/>
            <person name="Nguyen H.D.T."/>
            <person name="van Gent-Pelzer M.P.E."/>
            <person name="Joly D.L."/>
            <person name="van de Geest H.C."/>
            <person name="Bonants P.J.M."/>
            <person name="Smith D.S."/>
            <person name="Levesque C.A."/>
            <person name="van der Lee T.A.J."/>
        </authorList>
    </citation>
    <scope>NUCLEOTIDE SEQUENCE [LARGE SCALE GENOMIC DNA]</scope>
    <source>
        <strain evidence="13 14">MB42</strain>
    </source>
</reference>
<keyword evidence="4 8" id="KW-0863">Zinc-finger</keyword>
<evidence type="ECO:0000259" key="12">
    <source>
        <dbReference type="PROSITE" id="PS50089"/>
    </source>
</evidence>
<dbReference type="PROSITE" id="PS50089">
    <property type="entry name" value="ZF_RING_2"/>
    <property type="match status" value="1"/>
</dbReference>
<dbReference type="GO" id="GO:0005634">
    <property type="term" value="C:nucleus"/>
    <property type="evidence" value="ECO:0007669"/>
    <property type="project" value="TreeGrafter"/>
</dbReference>
<dbReference type="SMART" id="SM00184">
    <property type="entry name" value="RING"/>
    <property type="match status" value="1"/>
</dbReference>
<evidence type="ECO:0000256" key="3">
    <source>
        <dbReference type="ARBA" id="ARBA00022723"/>
    </source>
</evidence>
<keyword evidence="7 10" id="KW-0472">Membrane</keyword>
<comment type="subcellular location">
    <subcellularLocation>
        <location evidence="1">Membrane</location>
    </subcellularLocation>
</comment>
<evidence type="ECO:0000256" key="10">
    <source>
        <dbReference type="SAM" id="Phobius"/>
    </source>
</evidence>
<feature type="domain" description="RING-type" evidence="12">
    <location>
        <begin position="265"/>
        <end position="307"/>
    </location>
</feature>
<feature type="chain" id="PRO_5021384615" description="RING-type domain-containing protein" evidence="11">
    <location>
        <begin position="20"/>
        <end position="375"/>
    </location>
</feature>
<keyword evidence="2 10" id="KW-0812">Transmembrane</keyword>
<keyword evidence="11" id="KW-0732">Signal</keyword>
<keyword evidence="14" id="KW-1185">Reference proteome</keyword>
<feature type="region of interest" description="Disordered" evidence="9">
    <location>
        <begin position="356"/>
        <end position="375"/>
    </location>
</feature>
<dbReference type="EMBL" id="QEAN01000242">
    <property type="protein sequence ID" value="TPX42170.1"/>
    <property type="molecule type" value="Genomic_DNA"/>
</dbReference>
<keyword evidence="3" id="KW-0479">Metal-binding</keyword>
<evidence type="ECO:0000256" key="1">
    <source>
        <dbReference type="ARBA" id="ARBA00004370"/>
    </source>
</evidence>